<dbReference type="Pfam" id="PF21722">
    <property type="entry name" value="Gly_rich_2"/>
    <property type="match status" value="1"/>
</dbReference>
<dbReference type="RefSeq" id="WP_083362282.1">
    <property type="nucleotide sequence ID" value="NZ_LT629742.1"/>
</dbReference>
<dbReference type="GO" id="GO:0030313">
    <property type="term" value="C:cell envelope"/>
    <property type="evidence" value="ECO:0007669"/>
    <property type="project" value="UniProtKB-SubCell"/>
</dbReference>
<dbReference type="Proteomes" id="UP000181956">
    <property type="component" value="Chromosome I"/>
</dbReference>
<evidence type="ECO:0000256" key="3">
    <source>
        <dbReference type="SAM" id="Phobius"/>
    </source>
</evidence>
<evidence type="ECO:0000256" key="1">
    <source>
        <dbReference type="ARBA" id="ARBA00004196"/>
    </source>
</evidence>
<accession>A0A1H1LFV6</accession>
<keyword evidence="4" id="KW-0732">Signal</keyword>
<dbReference type="InterPro" id="IPR042229">
    <property type="entry name" value="Listeria/Bacterioides_rpt_sf"/>
</dbReference>
<sequence length="692" mass="66235">MRKAATKTTAFVATAAAIGFTSLFGAVSPANATGDACTATGGTLLDPAGNVCEMKITAGNATFQPTAAMTKLEVLLVGGGGAGAVTNAGYAPGGGGGGGQVKVVGFDAGSMSPVTVTVGSSSRPTTAAQGSVAESAGSGAAGSSSSSGMNGSGGASGSGNAGVQQGGGGGAGAAAVGINGGAGATAASVAAPGSLFEGDTSCYGGGGANGSGTTVGTATCGGGALVNGSLALIAPTVNSGGGGAGGGSVVSPDRNGASGIAVVRWSLQNLTVSFDTNGHGTVAPVTVVTGGTVAKPVDPTAAGFTFNGWFSDAALTVPADFSAPVSASTTFYAKWTAVAPVTVTVSFDTNGHGTVAPVTVVTGGTVAKPVDPTAAGFTFNGWFSDAALTVPADFSAPVSASTTFYAKWTAVAPVTVTVSFATNGHGTVAPVTVVTGSSVAKPVDPTAAGFTFDGWFSDAALTVPVVFPAPVSASTTFFAKWTAVAPVTVTVSFDGNGHGASVAPVTVAVGATVAKPTDPTAAGFTFDGWFSDAALTVPVVFPAPVSASTTFYAKWSAVAPVTVTVSFDTNGHGTVAPVTVVTGGTVAKPVDPTAAGFTFNGWFSDAALTVPADFSAPVSASTTFFAKWTAVATPTPNPTTPPSITPAPPKAEGPLAKTGAAVDPSAASLALAALGLGAGLLAVRARRARKTN</sequence>
<dbReference type="InterPro" id="IPR049304">
    <property type="entry name" value="Gly_rich_dom"/>
</dbReference>
<proteinExistence type="predicted"/>
<dbReference type="EMBL" id="LT629742">
    <property type="protein sequence ID" value="SDR73190.1"/>
    <property type="molecule type" value="Genomic_DNA"/>
</dbReference>
<dbReference type="STRING" id="412690.SAMN04489834_0086"/>
<keyword evidence="3" id="KW-0812">Transmembrane</keyword>
<keyword evidence="3" id="KW-0472">Membrane</keyword>
<reference evidence="7" key="1">
    <citation type="submission" date="2016-10" db="EMBL/GenBank/DDBJ databases">
        <authorList>
            <person name="Varghese N."/>
            <person name="Submissions S."/>
        </authorList>
    </citation>
    <scope>NUCLEOTIDE SEQUENCE [LARGE SCALE GENOMIC DNA]</scope>
    <source>
        <strain evidence="7">DSM 21772</strain>
    </source>
</reference>
<feature type="compositionally biased region" description="Pro residues" evidence="2">
    <location>
        <begin position="635"/>
        <end position="651"/>
    </location>
</feature>
<dbReference type="AlphaFoldDB" id="A0A1H1LFV6"/>
<protein>
    <submittedName>
        <fullName evidence="6">Listeria/Bacterioides repeat-containing protein</fullName>
    </submittedName>
</protein>
<feature type="transmembrane region" description="Helical" evidence="3">
    <location>
        <begin position="665"/>
        <end position="683"/>
    </location>
</feature>
<dbReference type="Pfam" id="PF09479">
    <property type="entry name" value="Flg_new"/>
    <property type="match status" value="5"/>
</dbReference>
<dbReference type="InterPro" id="IPR013378">
    <property type="entry name" value="InlB-like_B-rpt"/>
</dbReference>
<dbReference type="NCBIfam" id="TIGR02543">
    <property type="entry name" value="List_Bact_rpt"/>
    <property type="match status" value="5"/>
</dbReference>
<evidence type="ECO:0000259" key="5">
    <source>
        <dbReference type="Pfam" id="PF21722"/>
    </source>
</evidence>
<evidence type="ECO:0000256" key="2">
    <source>
        <dbReference type="SAM" id="MobiDB-lite"/>
    </source>
</evidence>
<organism evidence="6 7">
    <name type="scientific">Microterricola viridarii</name>
    <dbReference type="NCBI Taxonomy" id="412690"/>
    <lineage>
        <taxon>Bacteria</taxon>
        <taxon>Bacillati</taxon>
        <taxon>Actinomycetota</taxon>
        <taxon>Actinomycetes</taxon>
        <taxon>Micrococcales</taxon>
        <taxon>Microbacteriaceae</taxon>
        <taxon>Microterricola</taxon>
    </lineage>
</organism>
<feature type="compositionally biased region" description="Low complexity" evidence="2">
    <location>
        <begin position="127"/>
        <end position="149"/>
    </location>
</feature>
<dbReference type="Gene3D" id="2.60.40.4270">
    <property type="entry name" value="Listeria-Bacteroides repeat domain"/>
    <property type="match status" value="5"/>
</dbReference>
<keyword evidence="3" id="KW-1133">Transmembrane helix</keyword>
<feature type="region of interest" description="Disordered" evidence="2">
    <location>
        <begin position="635"/>
        <end position="655"/>
    </location>
</feature>
<keyword evidence="7" id="KW-1185">Reference proteome</keyword>
<evidence type="ECO:0000313" key="7">
    <source>
        <dbReference type="Proteomes" id="UP000181956"/>
    </source>
</evidence>
<gene>
    <name evidence="6" type="ORF">SAMN04489834_0086</name>
</gene>
<feature type="compositionally biased region" description="Gly residues" evidence="2">
    <location>
        <begin position="150"/>
        <end position="166"/>
    </location>
</feature>
<feature type="signal peptide" evidence="4">
    <location>
        <begin position="1"/>
        <end position="32"/>
    </location>
</feature>
<feature type="compositionally biased region" description="Polar residues" evidence="2">
    <location>
        <begin position="116"/>
        <end position="126"/>
    </location>
</feature>
<evidence type="ECO:0000256" key="4">
    <source>
        <dbReference type="SAM" id="SignalP"/>
    </source>
</evidence>
<name>A0A1H1LFV6_9MICO</name>
<feature type="domain" description="Glycine-rich" evidence="5">
    <location>
        <begin position="57"/>
        <end position="265"/>
    </location>
</feature>
<comment type="subcellular location">
    <subcellularLocation>
        <location evidence="1">Cell envelope</location>
    </subcellularLocation>
</comment>
<feature type="chain" id="PRO_5009253465" evidence="4">
    <location>
        <begin position="33"/>
        <end position="692"/>
    </location>
</feature>
<feature type="region of interest" description="Disordered" evidence="2">
    <location>
        <begin position="116"/>
        <end position="166"/>
    </location>
</feature>
<evidence type="ECO:0000313" key="6">
    <source>
        <dbReference type="EMBL" id="SDR73190.1"/>
    </source>
</evidence>